<dbReference type="Gene3D" id="2.40.160.50">
    <property type="entry name" value="membrane protein fhac: a member of the omp85/tpsb transporter family"/>
    <property type="match status" value="1"/>
</dbReference>
<dbReference type="Proteomes" id="UP000184368">
    <property type="component" value="Unassembled WGS sequence"/>
</dbReference>
<feature type="signal peptide" evidence="6">
    <location>
        <begin position="1"/>
        <end position="18"/>
    </location>
</feature>
<organism evidence="8 9">
    <name type="scientific">Cnuella takakiae</name>
    <dbReference type="NCBI Taxonomy" id="1302690"/>
    <lineage>
        <taxon>Bacteria</taxon>
        <taxon>Pseudomonadati</taxon>
        <taxon>Bacteroidota</taxon>
        <taxon>Chitinophagia</taxon>
        <taxon>Chitinophagales</taxon>
        <taxon>Chitinophagaceae</taxon>
        <taxon>Cnuella</taxon>
    </lineage>
</organism>
<evidence type="ECO:0000256" key="5">
    <source>
        <dbReference type="ARBA" id="ARBA00023237"/>
    </source>
</evidence>
<reference evidence="8 9" key="1">
    <citation type="submission" date="2016-11" db="EMBL/GenBank/DDBJ databases">
        <authorList>
            <person name="Jaros S."/>
            <person name="Januszkiewicz K."/>
            <person name="Wedrychowicz H."/>
        </authorList>
    </citation>
    <scope>NUCLEOTIDE SEQUENCE [LARGE SCALE GENOMIC DNA]</scope>
    <source>
        <strain evidence="8 9">DSM 26897</strain>
    </source>
</reference>
<dbReference type="Pfam" id="PF01103">
    <property type="entry name" value="Omp85"/>
    <property type="match status" value="1"/>
</dbReference>
<keyword evidence="5" id="KW-0998">Cell outer membrane</keyword>
<dbReference type="PROSITE" id="PS51257">
    <property type="entry name" value="PROKAR_LIPOPROTEIN"/>
    <property type="match status" value="1"/>
</dbReference>
<dbReference type="PANTHER" id="PTHR12815:SF47">
    <property type="entry name" value="TRANSLOCATION AND ASSEMBLY MODULE SUBUNIT TAMA"/>
    <property type="match status" value="1"/>
</dbReference>
<name>A0A1M5C023_9BACT</name>
<evidence type="ECO:0000313" key="8">
    <source>
        <dbReference type="EMBL" id="SHF47957.1"/>
    </source>
</evidence>
<feature type="chain" id="PRO_5012296360" evidence="6">
    <location>
        <begin position="19"/>
        <end position="759"/>
    </location>
</feature>
<dbReference type="STRING" id="1302690.BUE76_18090"/>
<accession>A0A1M5C023</accession>
<protein>
    <submittedName>
        <fullName evidence="8">Surface antigen</fullName>
    </submittedName>
</protein>
<dbReference type="EMBL" id="FQUO01000008">
    <property type="protein sequence ID" value="SHF47957.1"/>
    <property type="molecule type" value="Genomic_DNA"/>
</dbReference>
<evidence type="ECO:0000256" key="1">
    <source>
        <dbReference type="ARBA" id="ARBA00004370"/>
    </source>
</evidence>
<evidence type="ECO:0000256" key="4">
    <source>
        <dbReference type="ARBA" id="ARBA00023136"/>
    </source>
</evidence>
<keyword evidence="9" id="KW-1185">Reference proteome</keyword>
<evidence type="ECO:0000259" key="7">
    <source>
        <dbReference type="Pfam" id="PF01103"/>
    </source>
</evidence>
<feature type="domain" description="Bacterial surface antigen (D15)" evidence="7">
    <location>
        <begin position="370"/>
        <end position="731"/>
    </location>
</feature>
<keyword evidence="3 6" id="KW-0732">Signal</keyword>
<comment type="subcellular location">
    <subcellularLocation>
        <location evidence="1">Membrane</location>
    </subcellularLocation>
</comment>
<dbReference type="InterPro" id="IPR039910">
    <property type="entry name" value="D15-like"/>
</dbReference>
<keyword evidence="2" id="KW-0812">Transmembrane</keyword>
<keyword evidence="4" id="KW-0472">Membrane</keyword>
<evidence type="ECO:0000313" key="9">
    <source>
        <dbReference type="Proteomes" id="UP000184368"/>
    </source>
</evidence>
<sequence length="759" mass="86222">MNRSRNYFLLGGMTLLLAACNVTKSVPDGDHLYTGASVELRADSLDKRTKKVLQSDLQGLTRPKPNGRLLGIPFKLVIYNALRNKKPNSFWGKLRDKQGQPPVLLSAVDLNLNTTNLDAFLENKGFFRSEVSGDSTTKGKKGSVKYVAIAGPRYTIDSVIFPGDTSAMAQAIRESSKESLLKSGAPFDLDLIKGERTRIDAYVKERGFYFFSPDFLLAQVDSTDGLNKVDMRLVLKPETPAEADEPYRIRNVYIYSGYTLNAARQDTSKNIGKLYNGYYVIDPRNRYRPLLFDHAMQFRPGDLYNRTDHNQTLNRLINLNQFRFVKNRFEPITDSNYLDAYYYLTPLPKKSLRGEINTTSKSNNLNGIELSFSWRNRNTFKAGELLSVSGYIGSETQFGGQFKGYNTYRTGAEANLLIPRFAVPFFDVRTRGGYMPQTKFTLGYDVLNRRKLYTLNSFRGSFGYVWQESIRKRHEFNPVSITYVQPINVTQEYYDSIRNKPYLSNIIDSQFVLGTNYNYNYNDLAAGIQKTNSFYFNGLVDFAGNVAGLVTGGGNAQDPKRIFSAVFDQYIKLETDVRYYRRIGTKSSWANRVIAGFGMPYGNSVRLPYVKQYFAGGNNSLRAFRSRTLGPGTYRPKGDITFTDQTGDIRLEFNTEFRPHISGPLYGALFMDAGNIWLKNEDPSRPGSKFTKDWFKQLAVGVGAGVRLDITLFVIRLDVGIPVRKPWEADPRWFQGVEIRDAAWRKSNVIYNLAIGYPF</sequence>
<dbReference type="PANTHER" id="PTHR12815">
    <property type="entry name" value="SORTING AND ASSEMBLY MACHINERY SAMM50 PROTEIN FAMILY MEMBER"/>
    <property type="match status" value="1"/>
</dbReference>
<dbReference type="InterPro" id="IPR000184">
    <property type="entry name" value="Bac_surfAg_D15"/>
</dbReference>
<dbReference type="AlphaFoldDB" id="A0A1M5C023"/>
<gene>
    <name evidence="8" type="ORF">SAMN05444008_108167</name>
</gene>
<dbReference type="Gene3D" id="3.10.20.310">
    <property type="entry name" value="membrane protein fhac"/>
    <property type="match status" value="2"/>
</dbReference>
<proteinExistence type="predicted"/>
<dbReference type="GO" id="GO:0019867">
    <property type="term" value="C:outer membrane"/>
    <property type="evidence" value="ECO:0007669"/>
    <property type="project" value="InterPro"/>
</dbReference>
<dbReference type="OrthoDB" id="9814535at2"/>
<evidence type="ECO:0000256" key="3">
    <source>
        <dbReference type="ARBA" id="ARBA00022729"/>
    </source>
</evidence>
<evidence type="ECO:0000256" key="2">
    <source>
        <dbReference type="ARBA" id="ARBA00022692"/>
    </source>
</evidence>
<evidence type="ECO:0000256" key="6">
    <source>
        <dbReference type="SAM" id="SignalP"/>
    </source>
</evidence>